<dbReference type="PANTHER" id="PTHR33202">
    <property type="entry name" value="ZINC UPTAKE REGULATION PROTEIN"/>
    <property type="match status" value="1"/>
</dbReference>
<dbReference type="GO" id="GO:0045892">
    <property type="term" value="P:negative regulation of DNA-templated transcription"/>
    <property type="evidence" value="ECO:0007669"/>
    <property type="project" value="TreeGrafter"/>
</dbReference>
<dbReference type="InterPro" id="IPR002481">
    <property type="entry name" value="FUR"/>
</dbReference>
<keyword evidence="2" id="KW-1185">Reference proteome</keyword>
<dbReference type="OrthoDB" id="8659436at2"/>
<dbReference type="InterPro" id="IPR036388">
    <property type="entry name" value="WH-like_DNA-bd_sf"/>
</dbReference>
<proteinExistence type="predicted"/>
<dbReference type="GO" id="GO:0000976">
    <property type="term" value="F:transcription cis-regulatory region binding"/>
    <property type="evidence" value="ECO:0007669"/>
    <property type="project" value="TreeGrafter"/>
</dbReference>
<dbReference type="RefSeq" id="WP_022775057.1">
    <property type="nucleotide sequence ID" value="NZ_FOXO01000007.1"/>
</dbReference>
<dbReference type="AlphaFoldDB" id="A0A1I5SXN1"/>
<gene>
    <name evidence="1" type="ORF">SAMN04487928_107111</name>
</gene>
<dbReference type="GO" id="GO:1900376">
    <property type="term" value="P:regulation of secondary metabolite biosynthetic process"/>
    <property type="evidence" value="ECO:0007669"/>
    <property type="project" value="TreeGrafter"/>
</dbReference>
<dbReference type="Gene3D" id="1.10.10.10">
    <property type="entry name" value="Winged helix-like DNA-binding domain superfamily/Winged helix DNA-binding domain"/>
    <property type="match status" value="1"/>
</dbReference>
<dbReference type="PANTHER" id="PTHR33202:SF7">
    <property type="entry name" value="FERRIC UPTAKE REGULATION PROTEIN"/>
    <property type="match status" value="1"/>
</dbReference>
<dbReference type="GO" id="GO:0003700">
    <property type="term" value="F:DNA-binding transcription factor activity"/>
    <property type="evidence" value="ECO:0007669"/>
    <property type="project" value="InterPro"/>
</dbReference>
<dbReference type="SUPFAM" id="SSF46785">
    <property type="entry name" value="Winged helix' DNA-binding domain"/>
    <property type="match status" value="1"/>
</dbReference>
<accession>A0A1I5SXN1</accession>
<reference evidence="2" key="1">
    <citation type="submission" date="2016-10" db="EMBL/GenBank/DDBJ databases">
        <authorList>
            <person name="Varghese N."/>
            <person name="Submissions S."/>
        </authorList>
    </citation>
    <scope>NUCLEOTIDE SEQUENCE [LARGE SCALE GENOMIC DNA]</scope>
    <source>
        <strain evidence="2">P18</strain>
    </source>
</reference>
<sequence length="82" mass="9448">MSSEQVIDRLKQNGCRITKQRKLIVDVIMGNDHSSCKDIYYKVMAKDNSVGMATVYRMIRVLEDIGVINRIDMIEINNENRG</sequence>
<dbReference type="InterPro" id="IPR036390">
    <property type="entry name" value="WH_DNA-bd_sf"/>
</dbReference>
<evidence type="ECO:0000313" key="1">
    <source>
        <dbReference type="EMBL" id="SFP75411.1"/>
    </source>
</evidence>
<dbReference type="Proteomes" id="UP000182624">
    <property type="component" value="Unassembled WGS sequence"/>
</dbReference>
<name>A0A1I5SXN1_9FIRM</name>
<dbReference type="EMBL" id="FOXO01000007">
    <property type="protein sequence ID" value="SFP75411.1"/>
    <property type="molecule type" value="Genomic_DNA"/>
</dbReference>
<organism evidence="1 2">
    <name type="scientific">Butyrivibrio proteoclasticus</name>
    <dbReference type="NCBI Taxonomy" id="43305"/>
    <lineage>
        <taxon>Bacteria</taxon>
        <taxon>Bacillati</taxon>
        <taxon>Bacillota</taxon>
        <taxon>Clostridia</taxon>
        <taxon>Lachnospirales</taxon>
        <taxon>Lachnospiraceae</taxon>
        <taxon>Butyrivibrio</taxon>
    </lineage>
</organism>
<protein>
    <submittedName>
        <fullName evidence="1">Fur family transcriptional regulator, ferric uptake regulator</fullName>
    </submittedName>
</protein>
<evidence type="ECO:0000313" key="2">
    <source>
        <dbReference type="Proteomes" id="UP000182624"/>
    </source>
</evidence>
<dbReference type="Pfam" id="PF01475">
    <property type="entry name" value="FUR"/>
    <property type="match status" value="1"/>
</dbReference>
<dbReference type="GO" id="GO:0008270">
    <property type="term" value="F:zinc ion binding"/>
    <property type="evidence" value="ECO:0007669"/>
    <property type="project" value="TreeGrafter"/>
</dbReference>